<organism evidence="1 2">
    <name type="scientific">Desulforamulus hydrothermalis Lam5 = DSM 18033</name>
    <dbReference type="NCBI Taxonomy" id="1121428"/>
    <lineage>
        <taxon>Bacteria</taxon>
        <taxon>Bacillati</taxon>
        <taxon>Bacillota</taxon>
        <taxon>Clostridia</taxon>
        <taxon>Eubacteriales</taxon>
        <taxon>Peptococcaceae</taxon>
        <taxon>Desulforamulus</taxon>
    </lineage>
</organism>
<gene>
    <name evidence="1" type="ORF">DESHY_10019</name>
</gene>
<evidence type="ECO:0000313" key="1">
    <source>
        <dbReference type="EMBL" id="CCO06859.1"/>
    </source>
</evidence>
<keyword evidence="2" id="KW-1185">Reference proteome</keyword>
<reference evidence="1 2" key="1">
    <citation type="journal article" date="2013" name="Genome Announc.">
        <title>Genome Sequence of the Sulfate-Reducing Bacterium Desulfotomaculum hydrothermale Lam5(T).</title>
        <authorList>
            <person name="Amin O."/>
            <person name="Fardeau M.L."/>
            <person name="Valette O."/>
            <person name="Hirschler-Rea A."/>
            <person name="Barbe V."/>
            <person name="Medigue C."/>
            <person name="Vacherie B."/>
            <person name="Ollivier B."/>
            <person name="Bertin P.N."/>
            <person name="Dolla A."/>
        </authorList>
    </citation>
    <scope>NUCLEOTIDE SEQUENCE [LARGE SCALE GENOMIC DNA]</scope>
    <source>
        <strain evidence="2">Lam5 / DSM 18033</strain>
    </source>
</reference>
<dbReference type="Proteomes" id="UP000009315">
    <property type="component" value="Unassembled WGS sequence"/>
</dbReference>
<accession>K8DWR2</accession>
<dbReference type="EMBL" id="CAOS01000001">
    <property type="protein sequence ID" value="CCO06859.1"/>
    <property type="molecule type" value="Genomic_DNA"/>
</dbReference>
<sequence>MGFPMKDPKGLTCTMSRPQRITPKRDILMAGSRRPYAGSFSDGLSFELGKKLLAAASVRISTALCKGNG</sequence>
<dbReference type="AlphaFoldDB" id="K8DWR2"/>
<name>K8DWR2_9FIRM</name>
<evidence type="ECO:0000313" key="2">
    <source>
        <dbReference type="Proteomes" id="UP000009315"/>
    </source>
</evidence>
<proteinExistence type="predicted"/>
<protein>
    <submittedName>
        <fullName evidence="1">Uncharacterized protein</fullName>
    </submittedName>
</protein>
<comment type="caution">
    <text evidence="1">The sequence shown here is derived from an EMBL/GenBank/DDBJ whole genome shotgun (WGS) entry which is preliminary data.</text>
</comment>